<comment type="caution">
    <text evidence="10">The sequence shown here is derived from an EMBL/GenBank/DDBJ whole genome shotgun (WGS) entry which is preliminary data.</text>
</comment>
<dbReference type="EMBL" id="QXGD01004098">
    <property type="protein sequence ID" value="KAE9172508.1"/>
    <property type="molecule type" value="Genomic_DNA"/>
</dbReference>
<dbReference type="EMBL" id="QXFW01004376">
    <property type="protein sequence ID" value="KAE8965969.1"/>
    <property type="molecule type" value="Genomic_DNA"/>
</dbReference>
<dbReference type="EMBL" id="QXFX01004388">
    <property type="protein sequence ID" value="KAE9064277.1"/>
    <property type="molecule type" value="Genomic_DNA"/>
</dbReference>
<dbReference type="EMBL" id="QXGE01004657">
    <property type="protein sequence ID" value="KAE9269893.1"/>
    <property type="molecule type" value="Genomic_DNA"/>
</dbReference>
<evidence type="ECO:0008006" key="22">
    <source>
        <dbReference type="Google" id="ProtNLM"/>
    </source>
</evidence>
<evidence type="ECO:0000313" key="6">
    <source>
        <dbReference type="EMBL" id="KAE9081987.1"/>
    </source>
</evidence>
<evidence type="ECO:0000313" key="18">
    <source>
        <dbReference type="Proteomes" id="UP000460718"/>
    </source>
</evidence>
<dbReference type="Proteomes" id="UP000440367">
    <property type="component" value="Unassembled WGS sequence"/>
</dbReference>
<evidence type="ECO:0000313" key="20">
    <source>
        <dbReference type="Proteomes" id="UP000486351"/>
    </source>
</evidence>
<evidence type="ECO:0000313" key="21">
    <source>
        <dbReference type="Proteomes" id="UP000488956"/>
    </source>
</evidence>
<protein>
    <recommendedName>
        <fullName evidence="22">RxLR effector protein</fullName>
    </recommendedName>
</protein>
<evidence type="ECO:0000313" key="15">
    <source>
        <dbReference type="Proteomes" id="UP000440367"/>
    </source>
</evidence>
<dbReference type="Proteomes" id="UP000429523">
    <property type="component" value="Unassembled WGS sequence"/>
</dbReference>
<evidence type="ECO:0000313" key="7">
    <source>
        <dbReference type="EMBL" id="KAE9169019.1"/>
    </source>
</evidence>
<evidence type="ECO:0000313" key="8">
    <source>
        <dbReference type="EMBL" id="KAE9169466.1"/>
    </source>
</evidence>
<keyword evidence="1" id="KW-0732">Signal</keyword>
<evidence type="ECO:0000313" key="2">
    <source>
        <dbReference type="EMBL" id="KAE8920388.1"/>
    </source>
</evidence>
<dbReference type="Proteomes" id="UP000437068">
    <property type="component" value="Unassembled WGS sequence"/>
</dbReference>
<dbReference type="EMBL" id="QXFZ01002004">
    <property type="protein sequence ID" value="KAE9081987.1"/>
    <property type="molecule type" value="Genomic_DNA"/>
</dbReference>
<evidence type="ECO:0000313" key="19">
    <source>
        <dbReference type="Proteomes" id="UP000476176"/>
    </source>
</evidence>
<evidence type="ECO:0000313" key="12">
    <source>
        <dbReference type="Proteomes" id="UP000429523"/>
    </source>
</evidence>
<dbReference type="EMBL" id="QXGB01003777">
    <property type="protein sequence ID" value="KAE9169019.1"/>
    <property type="molecule type" value="Genomic_DNA"/>
</dbReference>
<accession>A0A6A4B6A8</accession>
<dbReference type="EMBL" id="QXGF01004040">
    <property type="protein sequence ID" value="KAE8920388.1"/>
    <property type="molecule type" value="Genomic_DNA"/>
</dbReference>
<sequence>MLSSIFALGLGSCCVVAGGIAVPCLRLPVSELLPDRLSLVCSIEQRRNAVTLGPLPGWGCRSSFAVASH</sequence>
<evidence type="ECO:0000313" key="11">
    <source>
        <dbReference type="EMBL" id="KAE9280256.1"/>
    </source>
</evidence>
<feature type="chain" id="PRO_5036167014" description="RxLR effector protein" evidence="1">
    <location>
        <begin position="22"/>
        <end position="69"/>
    </location>
</feature>
<evidence type="ECO:0000313" key="3">
    <source>
        <dbReference type="EMBL" id="KAE8965969.1"/>
    </source>
</evidence>
<dbReference type="Proteomes" id="UP000460718">
    <property type="component" value="Unassembled WGS sequence"/>
</dbReference>
<evidence type="ECO:0000313" key="17">
    <source>
        <dbReference type="Proteomes" id="UP000441208"/>
    </source>
</evidence>
<evidence type="ECO:0000256" key="1">
    <source>
        <dbReference type="SAM" id="SignalP"/>
    </source>
</evidence>
<proteinExistence type="predicted"/>
<evidence type="ECO:0000313" key="5">
    <source>
        <dbReference type="EMBL" id="KAE9075565.1"/>
    </source>
</evidence>
<gene>
    <name evidence="10" type="ORF">PF001_g29030</name>
    <name evidence="9" type="ORF">PF002_g29550</name>
    <name evidence="8" type="ORF">PF004_g28171</name>
    <name evidence="7" type="ORF">PF005_g28139</name>
    <name evidence="5" type="ORF">PF006_g28308</name>
    <name evidence="6" type="ORF">PF007_g22451</name>
    <name evidence="11" type="ORF">PF008_g28178</name>
    <name evidence="2" type="ORF">PF009_g29315</name>
    <name evidence="4" type="ORF">PF010_g28671</name>
    <name evidence="3" type="ORF">PF011_g28101</name>
</gene>
<feature type="signal peptide" evidence="1">
    <location>
        <begin position="1"/>
        <end position="21"/>
    </location>
</feature>
<dbReference type="EMBL" id="QXFY01004031">
    <property type="protein sequence ID" value="KAE9280256.1"/>
    <property type="molecule type" value="Genomic_DNA"/>
</dbReference>
<name>A0A6A4B6A8_9STRA</name>
<evidence type="ECO:0000313" key="13">
    <source>
        <dbReference type="Proteomes" id="UP000433483"/>
    </source>
</evidence>
<dbReference type="Proteomes" id="UP000488956">
    <property type="component" value="Unassembled WGS sequence"/>
</dbReference>
<dbReference type="Proteomes" id="UP000433483">
    <property type="component" value="Unassembled WGS sequence"/>
</dbReference>
<evidence type="ECO:0000313" key="14">
    <source>
        <dbReference type="Proteomes" id="UP000437068"/>
    </source>
</evidence>
<evidence type="ECO:0000313" key="9">
    <source>
        <dbReference type="EMBL" id="KAE9172508.1"/>
    </source>
</evidence>
<reference evidence="12 13" key="1">
    <citation type="submission" date="2018-08" db="EMBL/GenBank/DDBJ databases">
        <title>Genomic investigation of the strawberry pathogen Phytophthora fragariae indicates pathogenicity is determined by transcriptional variation in three key races.</title>
        <authorList>
            <person name="Adams T.M."/>
            <person name="Armitage A.D."/>
            <person name="Sobczyk M.K."/>
            <person name="Bates H.J."/>
            <person name="Dunwell J.M."/>
            <person name="Nellist C.F."/>
            <person name="Harrison R.J."/>
        </authorList>
    </citation>
    <scope>NUCLEOTIDE SEQUENCE [LARGE SCALE GENOMIC DNA]</scope>
    <source>
        <strain evidence="10 14">A4</strain>
        <strain evidence="9 15">BC-1</strain>
        <strain evidence="8 19">BC-23</strain>
        <strain evidence="7 13">NOV-27</strain>
        <strain evidence="5 16">NOV-5</strain>
        <strain evidence="6 17">NOV-71</strain>
        <strain evidence="11 20">NOV-77</strain>
        <strain evidence="2 12">NOV-9</strain>
        <strain evidence="4 21">ONT-3</strain>
        <strain evidence="3 18">SCRP245</strain>
    </source>
</reference>
<dbReference type="Proteomes" id="UP000441208">
    <property type="component" value="Unassembled WGS sequence"/>
</dbReference>
<evidence type="ECO:0000313" key="4">
    <source>
        <dbReference type="EMBL" id="KAE9064277.1"/>
    </source>
</evidence>
<keyword evidence="13" id="KW-1185">Reference proteome</keyword>
<dbReference type="AlphaFoldDB" id="A0A6A4B6A8"/>
<evidence type="ECO:0000313" key="16">
    <source>
        <dbReference type="Proteomes" id="UP000440732"/>
    </source>
</evidence>
<dbReference type="Proteomes" id="UP000440732">
    <property type="component" value="Unassembled WGS sequence"/>
</dbReference>
<organism evidence="10 14">
    <name type="scientific">Phytophthora fragariae</name>
    <dbReference type="NCBI Taxonomy" id="53985"/>
    <lineage>
        <taxon>Eukaryota</taxon>
        <taxon>Sar</taxon>
        <taxon>Stramenopiles</taxon>
        <taxon>Oomycota</taxon>
        <taxon>Peronosporomycetes</taxon>
        <taxon>Peronosporales</taxon>
        <taxon>Peronosporaceae</taxon>
        <taxon>Phytophthora</taxon>
    </lineage>
</organism>
<dbReference type="EMBL" id="QXGA01004183">
    <property type="protein sequence ID" value="KAE9075565.1"/>
    <property type="molecule type" value="Genomic_DNA"/>
</dbReference>
<dbReference type="Proteomes" id="UP000476176">
    <property type="component" value="Unassembled WGS sequence"/>
</dbReference>
<evidence type="ECO:0000313" key="10">
    <source>
        <dbReference type="EMBL" id="KAE9269893.1"/>
    </source>
</evidence>
<dbReference type="Proteomes" id="UP000486351">
    <property type="component" value="Unassembled WGS sequence"/>
</dbReference>
<dbReference type="EMBL" id="QXGC01004424">
    <property type="protein sequence ID" value="KAE9169466.1"/>
    <property type="molecule type" value="Genomic_DNA"/>
</dbReference>